<dbReference type="STRING" id="1513271.XM47_00010"/>
<dbReference type="InterPro" id="IPR008979">
    <property type="entry name" value="Galactose-bd-like_sf"/>
</dbReference>
<dbReference type="SUPFAM" id="SSF49785">
    <property type="entry name" value="Galactose-binding domain-like"/>
    <property type="match status" value="1"/>
</dbReference>
<dbReference type="Pfam" id="PF17132">
    <property type="entry name" value="Glyco_hydro_106"/>
    <property type="match status" value="1"/>
</dbReference>
<dbReference type="EMBL" id="LAZL01000001">
    <property type="protein sequence ID" value="KMT67089.1"/>
    <property type="molecule type" value="Genomic_DNA"/>
</dbReference>
<evidence type="ECO:0000256" key="1">
    <source>
        <dbReference type="ARBA" id="ARBA00022729"/>
    </source>
</evidence>
<dbReference type="InterPro" id="IPR054593">
    <property type="entry name" value="Beta-mannosidase-like_N2"/>
</dbReference>
<evidence type="ECO:0000256" key="2">
    <source>
        <dbReference type="ARBA" id="ARBA00022801"/>
    </source>
</evidence>
<keyword evidence="1" id="KW-0732">Signal</keyword>
<evidence type="ECO:0000313" key="4">
    <source>
        <dbReference type="EMBL" id="KMT67089.1"/>
    </source>
</evidence>
<keyword evidence="2" id="KW-0378">Hydrolase</keyword>
<dbReference type="Proteomes" id="UP000037600">
    <property type="component" value="Unassembled WGS sequence"/>
</dbReference>
<dbReference type="PANTHER" id="PTHR43817">
    <property type="entry name" value="GLYCOSYL HYDROLASE"/>
    <property type="match status" value="1"/>
</dbReference>
<name>A0A0J8H0W3_9ALTE</name>
<feature type="domain" description="Beta-mannosidase-like galactose-binding" evidence="3">
    <location>
        <begin position="1062"/>
        <end position="1148"/>
    </location>
</feature>
<proteinExistence type="predicted"/>
<evidence type="ECO:0000313" key="5">
    <source>
        <dbReference type="Proteomes" id="UP000037600"/>
    </source>
</evidence>
<dbReference type="Gene3D" id="2.60.120.260">
    <property type="entry name" value="Galactose-binding domain-like"/>
    <property type="match status" value="1"/>
</dbReference>
<dbReference type="PANTHER" id="PTHR43817:SF1">
    <property type="entry name" value="HYDROLASE, FAMILY 43, PUTATIVE (AFU_ORTHOLOGUE AFUA_3G01660)-RELATED"/>
    <property type="match status" value="1"/>
</dbReference>
<dbReference type="GO" id="GO:0004553">
    <property type="term" value="F:hydrolase activity, hydrolyzing O-glycosyl compounds"/>
    <property type="evidence" value="ECO:0007669"/>
    <property type="project" value="InterPro"/>
</dbReference>
<organism evidence="4 5">
    <name type="scientific">Catenovulum maritimum</name>
    <dbReference type="NCBI Taxonomy" id="1513271"/>
    <lineage>
        <taxon>Bacteria</taxon>
        <taxon>Pseudomonadati</taxon>
        <taxon>Pseudomonadota</taxon>
        <taxon>Gammaproteobacteria</taxon>
        <taxon>Alteromonadales</taxon>
        <taxon>Alteromonadaceae</taxon>
        <taxon>Catenovulum</taxon>
    </lineage>
</organism>
<accession>A0A0J8H0W3</accession>
<gene>
    <name evidence="4" type="ORF">XM47_00010</name>
</gene>
<dbReference type="Pfam" id="PF22666">
    <property type="entry name" value="Glyco_hydro_2_N2"/>
    <property type="match status" value="1"/>
</dbReference>
<sequence length="1181" mass="134419">MMHFLIGCHSVDHNDTNARSNTNTNTIKQIKPLAHTQHSPLPISTLKTNFKNPEKHYYPETWFHLNGKNISKLGLTADLTAIKKAGLQGIQLFNTRSQPYPNVEQVPILTPKWEEMIGHIADETERLGLNLTLQNCPGWSMAGGPWVPVEESQRELIEHVFQLKGGQLVQKSLALKAEYLSSERNYQDIKTIAFKTLNNERPVKSIPNVAPVSYQTNNSIVPWDTVFEETKQVIYNPKKIHSQEPYRTYQQKNIQYVDGKPTWVAVTFAEKTTLRSLELPPIRTVLTNRLLPKVNIGILVEALQDNEQWQTLASLKVPTSHWYDNDYPVTFNLPETKAKTFKLTFTDDPLFLSYVRLNGHVRLHNHEAKASKSSRGLQSDIKQFVSTDDTINPNDIIDLTSYVNTQGQLNWQAPKGDWTVIRFGHVNMLKTNRPAEPEATGWETSKLDKIAIENHLRHGMMGNLMRDGGPLDGHKLHGMLIDSWESGVPTWTMHKDDLPKAFKQRRGYDMMPYLPATLGYIVSSVDDTNKFLRDLRQTMADLYVDNFFDHFRTVAHDMGAKVYTEGATGETLPGDPLRYYGVSDFPMTEFWYPKAPQNQKEAKPIYAAASAYHLYNKPFLAAEAATQLGVKWNESPKDIKYLINENFTKGVNHLVFHTFSHTPQVDVVPGSSFGGNIGFPFLRTQTWWRHTPKWIKSLARSQYLLQQGEFVADVLWYLGDDLDRHPFDTYPFPQGYKFDYLNEELLQEKVHIANGQLYVEDAGQYKIIMLRDSQRMLLSTAQKLKSLVEQGAVILGNKPQTSPSLMDDAQDLSKLTQIANQLWGDTNTGMRKVGKGKVYWGHTLQQVLNAEAIQPDVSFAKDLDLRWLHRSIGDTEVYYITNQLDKSVDASIRLRTTGTAPEIWNLDTGNTHIAPIWQQDDAHMNVAISLDPHGSQFIVINKKREDATSVTKSQQQGHIALKKGTSTLLSSQAHWFKIHDTDTPPLSFINGQLLPKQTGMYQWHSHNGDINEQFIQTETKPLNKPWLLDFEAGWETPSQLTLTNLIALNEHAEPAIQHYSGTITYNTSFTVKDKSQLMQLDLGQVADIAEVWLNHQRVGTRWAPPYTFDITKHVTDGENQLKVLVTNTWRNQLIYDAKRKASHKKTWTTNPPKEHETQLDLSGLIGPVSIQQINNNSVDGI</sequence>
<dbReference type="GO" id="GO:0005975">
    <property type="term" value="P:carbohydrate metabolic process"/>
    <property type="evidence" value="ECO:0007669"/>
    <property type="project" value="InterPro"/>
</dbReference>
<protein>
    <recommendedName>
        <fullName evidence="3">Beta-mannosidase-like galactose-binding domain-containing protein</fullName>
    </recommendedName>
</protein>
<reference evidence="4 5" key="1">
    <citation type="submission" date="2015-04" db="EMBL/GenBank/DDBJ databases">
        <title>Draft Genome Sequence of the Novel Agar-Digesting Marine Bacterium Q1.</title>
        <authorList>
            <person name="Li Y."/>
            <person name="Li D."/>
            <person name="Chen G."/>
            <person name="Du Z."/>
        </authorList>
    </citation>
    <scope>NUCLEOTIDE SEQUENCE [LARGE SCALE GENOMIC DNA]</scope>
    <source>
        <strain evidence="4 5">Q1</strain>
    </source>
</reference>
<dbReference type="NCBIfam" id="NF045579">
    <property type="entry name" value="rhamnoside_JR"/>
    <property type="match status" value="1"/>
</dbReference>
<keyword evidence="5" id="KW-1185">Reference proteome</keyword>
<evidence type="ECO:0000259" key="3">
    <source>
        <dbReference type="Pfam" id="PF22666"/>
    </source>
</evidence>
<dbReference type="PATRIC" id="fig|1513271.3.peg.2"/>
<dbReference type="AlphaFoldDB" id="A0A0J8H0W3"/>
<comment type="caution">
    <text evidence="4">The sequence shown here is derived from an EMBL/GenBank/DDBJ whole genome shotgun (WGS) entry which is preliminary data.</text>
</comment>